<keyword evidence="2 4" id="KW-0863">Zinc-finger</keyword>
<dbReference type="GO" id="GO:0007032">
    <property type="term" value="P:endosome organization"/>
    <property type="evidence" value="ECO:0007669"/>
    <property type="project" value="TreeGrafter"/>
</dbReference>
<dbReference type="InterPro" id="IPR053793">
    <property type="entry name" value="PB1-like"/>
</dbReference>
<dbReference type="PROSITE" id="PS51745">
    <property type="entry name" value="PB1"/>
    <property type="match status" value="1"/>
</dbReference>
<dbReference type="InterPro" id="IPR052260">
    <property type="entry name" value="Autophagy_Rcpt_SigReg"/>
</dbReference>
<dbReference type="EMBL" id="JAEAOA010002358">
    <property type="protein sequence ID" value="KAK3603905.1"/>
    <property type="molecule type" value="Genomic_DNA"/>
</dbReference>
<evidence type="ECO:0000313" key="8">
    <source>
        <dbReference type="Proteomes" id="UP001195483"/>
    </source>
</evidence>
<proteinExistence type="predicted"/>
<dbReference type="FunFam" id="3.10.20.90:FF:000320">
    <property type="entry name" value="Predicted protein"/>
    <property type="match status" value="1"/>
</dbReference>
<feature type="domain" description="PB1" evidence="6">
    <location>
        <begin position="2"/>
        <end position="90"/>
    </location>
</feature>
<dbReference type="GO" id="GO:0035973">
    <property type="term" value="P:aggrephagy"/>
    <property type="evidence" value="ECO:0007669"/>
    <property type="project" value="TreeGrafter"/>
</dbReference>
<accession>A0AAE0T4X9</accession>
<dbReference type="GO" id="GO:0070530">
    <property type="term" value="F:K63-linked polyubiquitin modification-dependent protein binding"/>
    <property type="evidence" value="ECO:0007669"/>
    <property type="project" value="TreeGrafter"/>
</dbReference>
<dbReference type="CDD" id="cd02340">
    <property type="entry name" value="ZZ_NBR1_like"/>
    <property type="match status" value="1"/>
</dbReference>
<gene>
    <name evidence="7" type="ORF">CHS0354_042916</name>
</gene>
<keyword evidence="1" id="KW-0479">Metal-binding</keyword>
<protein>
    <recommendedName>
        <fullName evidence="9">ZZ-type domain-containing protein</fullName>
    </recommendedName>
</protein>
<dbReference type="PANTHER" id="PTHR15090:SF0">
    <property type="entry name" value="SEQUESTOSOME-1"/>
    <property type="match status" value="1"/>
</dbReference>
<dbReference type="GO" id="GO:0000423">
    <property type="term" value="P:mitophagy"/>
    <property type="evidence" value="ECO:0007669"/>
    <property type="project" value="TreeGrafter"/>
</dbReference>
<dbReference type="Pfam" id="PF00564">
    <property type="entry name" value="PB1"/>
    <property type="match status" value="1"/>
</dbReference>
<evidence type="ECO:0000313" key="7">
    <source>
        <dbReference type="EMBL" id="KAK3603905.1"/>
    </source>
</evidence>
<dbReference type="Gene3D" id="3.30.60.90">
    <property type="match status" value="1"/>
</dbReference>
<reference evidence="7" key="1">
    <citation type="journal article" date="2021" name="Genome Biol. Evol.">
        <title>A High-Quality Reference Genome for a Parasitic Bivalve with Doubly Uniparental Inheritance (Bivalvia: Unionida).</title>
        <authorList>
            <person name="Smith C.H."/>
        </authorList>
    </citation>
    <scope>NUCLEOTIDE SEQUENCE</scope>
    <source>
        <strain evidence="7">CHS0354</strain>
    </source>
</reference>
<evidence type="ECO:0000256" key="1">
    <source>
        <dbReference type="ARBA" id="ARBA00022723"/>
    </source>
</evidence>
<sequence length="218" mass="24995">MSLIVNVFLQKSRSVDEEIRRFSGPADVSITCGYLYRRISDILPSLRHGRFSLYWKNSDRDLVALSTNEELFDALGFVKDGVLKIYVREKASNVGSEDAKAQLHPRLTCDGCNEDIIGSLFMCMECPDYDLCSKCETIGIHKEHDMVRLTSPMETECCAESLAGHPNLEFPSKSHEPEHGASSVWYIISLMYNFLTENIVTVREIIIKFYRLFFNQRF</sequence>
<comment type="caution">
    <text evidence="7">The sequence shown here is derived from an EMBL/GenBank/DDBJ whole genome shotgun (WGS) entry which is preliminary data.</text>
</comment>
<reference evidence="7" key="2">
    <citation type="journal article" date="2021" name="Genome Biol. Evol.">
        <title>Developing a high-quality reference genome for a parasitic bivalve with doubly uniparental inheritance (Bivalvia: Unionida).</title>
        <authorList>
            <person name="Smith C.H."/>
        </authorList>
    </citation>
    <scope>NUCLEOTIDE SEQUENCE</scope>
    <source>
        <strain evidence="7">CHS0354</strain>
        <tissue evidence="7">Mantle</tissue>
    </source>
</reference>
<dbReference type="PROSITE" id="PS50135">
    <property type="entry name" value="ZF_ZZ_2"/>
    <property type="match status" value="1"/>
</dbReference>
<dbReference type="GO" id="GO:0005080">
    <property type="term" value="F:protein kinase C binding"/>
    <property type="evidence" value="ECO:0007669"/>
    <property type="project" value="TreeGrafter"/>
</dbReference>
<organism evidence="7 8">
    <name type="scientific">Potamilus streckersoni</name>
    <dbReference type="NCBI Taxonomy" id="2493646"/>
    <lineage>
        <taxon>Eukaryota</taxon>
        <taxon>Metazoa</taxon>
        <taxon>Spiralia</taxon>
        <taxon>Lophotrochozoa</taxon>
        <taxon>Mollusca</taxon>
        <taxon>Bivalvia</taxon>
        <taxon>Autobranchia</taxon>
        <taxon>Heteroconchia</taxon>
        <taxon>Palaeoheterodonta</taxon>
        <taxon>Unionida</taxon>
        <taxon>Unionoidea</taxon>
        <taxon>Unionidae</taxon>
        <taxon>Ambleminae</taxon>
        <taxon>Lampsilini</taxon>
        <taxon>Potamilus</taxon>
    </lineage>
</organism>
<dbReference type="GO" id="GO:0016235">
    <property type="term" value="C:aggresome"/>
    <property type="evidence" value="ECO:0007669"/>
    <property type="project" value="TreeGrafter"/>
</dbReference>
<dbReference type="GO" id="GO:0008270">
    <property type="term" value="F:zinc ion binding"/>
    <property type="evidence" value="ECO:0007669"/>
    <property type="project" value="UniProtKB-KW"/>
</dbReference>
<evidence type="ECO:0000256" key="3">
    <source>
        <dbReference type="ARBA" id="ARBA00022833"/>
    </source>
</evidence>
<feature type="domain" description="ZZ-type" evidence="5">
    <location>
        <begin position="104"/>
        <end position="154"/>
    </location>
</feature>
<dbReference type="Gene3D" id="3.10.20.90">
    <property type="entry name" value="Phosphatidylinositol 3-kinase Catalytic Subunit, Chain A, domain 1"/>
    <property type="match status" value="1"/>
</dbReference>
<keyword evidence="3" id="KW-0862">Zinc</keyword>
<dbReference type="AlphaFoldDB" id="A0AAE0T4X9"/>
<dbReference type="SMART" id="SM00291">
    <property type="entry name" value="ZnF_ZZ"/>
    <property type="match status" value="1"/>
</dbReference>
<evidence type="ECO:0000256" key="4">
    <source>
        <dbReference type="PROSITE-ProRule" id="PRU00228"/>
    </source>
</evidence>
<dbReference type="PANTHER" id="PTHR15090">
    <property type="entry name" value="SEQUESTOSOME 1-RELATED"/>
    <property type="match status" value="1"/>
</dbReference>
<dbReference type="InterPro" id="IPR043145">
    <property type="entry name" value="Znf_ZZ_sf"/>
</dbReference>
<name>A0AAE0T4X9_9BIVA</name>
<dbReference type="SUPFAM" id="SSF54277">
    <property type="entry name" value="CAD &amp; PB1 domains"/>
    <property type="match status" value="1"/>
</dbReference>
<dbReference type="Proteomes" id="UP001195483">
    <property type="component" value="Unassembled WGS sequence"/>
</dbReference>
<dbReference type="InterPro" id="IPR000270">
    <property type="entry name" value="PB1_dom"/>
</dbReference>
<evidence type="ECO:0000259" key="6">
    <source>
        <dbReference type="PROSITE" id="PS51745"/>
    </source>
</evidence>
<keyword evidence="8" id="KW-1185">Reference proteome</keyword>
<dbReference type="SMART" id="SM00666">
    <property type="entry name" value="PB1"/>
    <property type="match status" value="1"/>
</dbReference>
<evidence type="ECO:0008006" key="9">
    <source>
        <dbReference type="Google" id="ProtNLM"/>
    </source>
</evidence>
<dbReference type="Pfam" id="PF00569">
    <property type="entry name" value="ZZ"/>
    <property type="match status" value="1"/>
</dbReference>
<dbReference type="InterPro" id="IPR000433">
    <property type="entry name" value="Znf_ZZ"/>
</dbReference>
<evidence type="ECO:0000256" key="2">
    <source>
        <dbReference type="ARBA" id="ARBA00022771"/>
    </source>
</evidence>
<evidence type="ECO:0000259" key="5">
    <source>
        <dbReference type="PROSITE" id="PS50135"/>
    </source>
</evidence>
<reference evidence="7" key="3">
    <citation type="submission" date="2023-05" db="EMBL/GenBank/DDBJ databases">
        <authorList>
            <person name="Smith C.H."/>
        </authorList>
    </citation>
    <scope>NUCLEOTIDE SEQUENCE</scope>
    <source>
        <strain evidence="7">CHS0354</strain>
        <tissue evidence="7">Mantle</tissue>
    </source>
</reference>
<dbReference type="SUPFAM" id="SSF57850">
    <property type="entry name" value="RING/U-box"/>
    <property type="match status" value="1"/>
</dbReference>
<dbReference type="GO" id="GO:0044753">
    <property type="term" value="C:amphisome"/>
    <property type="evidence" value="ECO:0007669"/>
    <property type="project" value="TreeGrafter"/>
</dbReference>